<evidence type="ECO:0000313" key="1">
    <source>
        <dbReference type="EMBL" id="MPN48696.1"/>
    </source>
</evidence>
<dbReference type="AlphaFoldDB" id="A0A645ICR4"/>
<accession>A0A645ICR4</accession>
<comment type="caution">
    <text evidence="1">The sequence shown here is derived from an EMBL/GenBank/DDBJ whole genome shotgun (WGS) entry which is preliminary data.</text>
</comment>
<gene>
    <name evidence="1" type="ORF">SDC9_196308</name>
</gene>
<name>A0A645ICR4_9ZZZZ</name>
<reference evidence="1" key="1">
    <citation type="submission" date="2019-08" db="EMBL/GenBank/DDBJ databases">
        <authorList>
            <person name="Kucharzyk K."/>
            <person name="Murdoch R.W."/>
            <person name="Higgins S."/>
            <person name="Loffler F."/>
        </authorList>
    </citation>
    <scope>NUCLEOTIDE SEQUENCE</scope>
</reference>
<sequence>MADQLTVPRIDYIGSNQHPDGISVVGTQRTRSHIRDIFHLAGEAVNLFHHGGADFTFAVQSLRHRGGTNPQPACHLGNRYVFGSTKHHPSSLKINQSTSITLLYYTSGFCFVKRQR</sequence>
<proteinExistence type="predicted"/>
<protein>
    <submittedName>
        <fullName evidence="1">Uncharacterized protein</fullName>
    </submittedName>
</protein>
<dbReference type="EMBL" id="VSSQ01111246">
    <property type="protein sequence ID" value="MPN48696.1"/>
    <property type="molecule type" value="Genomic_DNA"/>
</dbReference>
<organism evidence="1">
    <name type="scientific">bioreactor metagenome</name>
    <dbReference type="NCBI Taxonomy" id="1076179"/>
    <lineage>
        <taxon>unclassified sequences</taxon>
        <taxon>metagenomes</taxon>
        <taxon>ecological metagenomes</taxon>
    </lineage>
</organism>